<dbReference type="Pfam" id="PF00561">
    <property type="entry name" value="Abhydrolase_1"/>
    <property type="match status" value="1"/>
</dbReference>
<dbReference type="GO" id="GO:0016020">
    <property type="term" value="C:membrane"/>
    <property type="evidence" value="ECO:0007669"/>
    <property type="project" value="TreeGrafter"/>
</dbReference>
<dbReference type="AlphaFoldDB" id="A0A0W8G5V8"/>
<sequence>MTVLFSRDLKESLGSDQIVTLQGLRACLAYPSTSIETALGRVEYAMRGEGPAVLLAHGGPGGYDQALVLGELFRNNGYRIVAPSRPGYLGTPLQSGKSAEAQGDVMAALLEALHIPEAIMVGVSGGGPASYQLAQRHPEKVTALVVIDGICTRYTKGDDINALEEWMYLSRTGQWLLGFFFKHFPSSVVKSLLQTESTLAKHELAARVREILADENKFAVLDAVFQTMSSRFAERKSGAENDIALGAAIDRLPLDSVRCPTLIIHGDADNDVPPHDAEYAHGAIAGAQLLWIDKASHIGFWTAPDAYKVQRYTLDWLRDR</sequence>
<reference evidence="3" key="1">
    <citation type="journal article" date="2015" name="Proc. Natl. Acad. Sci. U.S.A.">
        <title>Networks of energetic and metabolic interactions define dynamics in microbial communities.</title>
        <authorList>
            <person name="Embree M."/>
            <person name="Liu J.K."/>
            <person name="Al-Bassam M.M."/>
            <person name="Zengler K."/>
        </authorList>
    </citation>
    <scope>NUCLEOTIDE SEQUENCE</scope>
</reference>
<dbReference type="Gene3D" id="3.40.50.1820">
    <property type="entry name" value="alpha/beta hydrolase"/>
    <property type="match status" value="1"/>
</dbReference>
<dbReference type="GO" id="GO:0016787">
    <property type="term" value="F:hydrolase activity"/>
    <property type="evidence" value="ECO:0007669"/>
    <property type="project" value="UniProtKB-KW"/>
</dbReference>
<evidence type="ECO:0000313" key="3">
    <source>
        <dbReference type="EMBL" id="KUG27875.1"/>
    </source>
</evidence>
<dbReference type="InterPro" id="IPR029058">
    <property type="entry name" value="AB_hydrolase_fold"/>
</dbReference>
<name>A0A0W8G5V8_9ZZZZ</name>
<organism evidence="3">
    <name type="scientific">hydrocarbon metagenome</name>
    <dbReference type="NCBI Taxonomy" id="938273"/>
    <lineage>
        <taxon>unclassified sequences</taxon>
        <taxon>metagenomes</taxon>
        <taxon>ecological metagenomes</taxon>
    </lineage>
</organism>
<dbReference type="PANTHER" id="PTHR43798">
    <property type="entry name" value="MONOACYLGLYCEROL LIPASE"/>
    <property type="match status" value="1"/>
</dbReference>
<comment type="caution">
    <text evidence="3">The sequence shown here is derived from an EMBL/GenBank/DDBJ whole genome shotgun (WGS) entry which is preliminary data.</text>
</comment>
<dbReference type="PRINTS" id="PR00111">
    <property type="entry name" value="ABHYDROLASE"/>
</dbReference>
<evidence type="ECO:0000259" key="2">
    <source>
        <dbReference type="Pfam" id="PF00561"/>
    </source>
</evidence>
<gene>
    <name evidence="3" type="ORF">ASZ90_002267</name>
</gene>
<keyword evidence="1" id="KW-0378">Hydrolase</keyword>
<accession>A0A0W8G5V8</accession>
<evidence type="ECO:0000256" key="1">
    <source>
        <dbReference type="ARBA" id="ARBA00022801"/>
    </source>
</evidence>
<protein>
    <recommendedName>
        <fullName evidence="2">AB hydrolase-1 domain-containing protein</fullName>
    </recommendedName>
</protein>
<proteinExistence type="predicted"/>
<dbReference type="EMBL" id="LNQE01000278">
    <property type="protein sequence ID" value="KUG27875.1"/>
    <property type="molecule type" value="Genomic_DNA"/>
</dbReference>
<feature type="domain" description="AB hydrolase-1" evidence="2">
    <location>
        <begin position="51"/>
        <end position="304"/>
    </location>
</feature>
<dbReference type="InterPro" id="IPR050266">
    <property type="entry name" value="AB_hydrolase_sf"/>
</dbReference>
<dbReference type="PANTHER" id="PTHR43798:SF31">
    <property type="entry name" value="AB HYDROLASE SUPERFAMILY PROTEIN YCLE"/>
    <property type="match status" value="1"/>
</dbReference>
<dbReference type="InterPro" id="IPR000073">
    <property type="entry name" value="AB_hydrolase_1"/>
</dbReference>
<dbReference type="SUPFAM" id="SSF53474">
    <property type="entry name" value="alpha/beta-Hydrolases"/>
    <property type="match status" value="1"/>
</dbReference>